<feature type="domain" description="BTB" evidence="3">
    <location>
        <begin position="19"/>
        <end position="89"/>
    </location>
</feature>
<keyword evidence="1" id="KW-0880">Kelch repeat</keyword>
<dbReference type="SUPFAM" id="SSF54695">
    <property type="entry name" value="POZ domain"/>
    <property type="match status" value="1"/>
</dbReference>
<proteinExistence type="predicted"/>
<evidence type="ECO:0000256" key="2">
    <source>
        <dbReference type="ARBA" id="ARBA00022737"/>
    </source>
</evidence>
<dbReference type="PANTHER" id="PTHR24412">
    <property type="entry name" value="KELCH PROTEIN"/>
    <property type="match status" value="1"/>
</dbReference>
<dbReference type="InterPro" id="IPR000210">
    <property type="entry name" value="BTB/POZ_dom"/>
</dbReference>
<protein>
    <submittedName>
        <fullName evidence="4">Kelch-like protein 6</fullName>
    </submittedName>
</protein>
<dbReference type="Proteomes" id="UP001211065">
    <property type="component" value="Unassembled WGS sequence"/>
</dbReference>
<dbReference type="PROSITE" id="PS50097">
    <property type="entry name" value="BTB"/>
    <property type="match status" value="1"/>
</dbReference>
<gene>
    <name evidence="4" type="primary">KLHL6</name>
    <name evidence="4" type="ORF">HK099_001544</name>
</gene>
<evidence type="ECO:0000313" key="5">
    <source>
        <dbReference type="Proteomes" id="UP001211065"/>
    </source>
</evidence>
<dbReference type="SMART" id="SM00225">
    <property type="entry name" value="BTB"/>
    <property type="match status" value="1"/>
</dbReference>
<keyword evidence="5" id="KW-1185">Reference proteome</keyword>
<evidence type="ECO:0000256" key="1">
    <source>
        <dbReference type="ARBA" id="ARBA00022441"/>
    </source>
</evidence>
<dbReference type="EMBL" id="JADGJW010001444">
    <property type="protein sequence ID" value="KAJ3203341.1"/>
    <property type="molecule type" value="Genomic_DNA"/>
</dbReference>
<comment type="caution">
    <text evidence="4">The sequence shown here is derived from an EMBL/GenBank/DDBJ whole genome shotgun (WGS) entry which is preliminary data.</text>
</comment>
<organism evidence="4 5">
    <name type="scientific">Clydaea vesicula</name>
    <dbReference type="NCBI Taxonomy" id="447962"/>
    <lineage>
        <taxon>Eukaryota</taxon>
        <taxon>Fungi</taxon>
        <taxon>Fungi incertae sedis</taxon>
        <taxon>Chytridiomycota</taxon>
        <taxon>Chytridiomycota incertae sedis</taxon>
        <taxon>Chytridiomycetes</taxon>
        <taxon>Lobulomycetales</taxon>
        <taxon>Lobulomycetaceae</taxon>
        <taxon>Clydaea</taxon>
    </lineage>
</organism>
<dbReference type="Gene3D" id="3.30.710.10">
    <property type="entry name" value="Potassium Channel Kv1.1, Chain A"/>
    <property type="match status" value="1"/>
</dbReference>
<dbReference type="AlphaFoldDB" id="A0AAD5TU88"/>
<name>A0AAD5TU88_9FUNG</name>
<evidence type="ECO:0000313" key="4">
    <source>
        <dbReference type="EMBL" id="KAJ3203341.1"/>
    </source>
</evidence>
<dbReference type="CDD" id="cd18186">
    <property type="entry name" value="BTB_POZ_ZBTB_KLHL-like"/>
    <property type="match status" value="1"/>
</dbReference>
<dbReference type="PANTHER" id="PTHR24412:SF489">
    <property type="entry name" value="RING FINGER DOMAIN AND KELCH REPEAT-CONTAINING PROTEIN DDB_G0271372"/>
    <property type="match status" value="1"/>
</dbReference>
<keyword evidence="2" id="KW-0677">Repeat</keyword>
<dbReference type="Pfam" id="PF00651">
    <property type="entry name" value="BTB"/>
    <property type="match status" value="1"/>
</dbReference>
<dbReference type="InterPro" id="IPR011333">
    <property type="entry name" value="SKP1/BTB/POZ_sf"/>
</dbReference>
<accession>A0AAD5TU88</accession>
<evidence type="ECO:0000259" key="3">
    <source>
        <dbReference type="PROSITE" id="PS50097"/>
    </source>
</evidence>
<reference evidence="4" key="1">
    <citation type="submission" date="2020-05" db="EMBL/GenBank/DDBJ databases">
        <title>Phylogenomic resolution of chytrid fungi.</title>
        <authorList>
            <person name="Stajich J.E."/>
            <person name="Amses K."/>
            <person name="Simmons R."/>
            <person name="Seto K."/>
            <person name="Myers J."/>
            <person name="Bonds A."/>
            <person name="Quandt C.A."/>
            <person name="Barry K."/>
            <person name="Liu P."/>
            <person name="Grigoriev I."/>
            <person name="Longcore J.E."/>
            <person name="James T.Y."/>
        </authorList>
    </citation>
    <scope>NUCLEOTIDE SEQUENCE</scope>
    <source>
        <strain evidence="4">JEL0476</strain>
    </source>
</reference>
<sequence>MKITENLCLKNCINAPEYSDVTLVVGASKKKIHVHRVILAMESNYYKAAFNTHWNQNKEKIVIEHLNFDVEIIELILQYIYTKNIYVEEHLIPKVYEAANYLEILSLCDFCSEEISTSNSYEFFKIAYAIGNMPVLRECTSCIEKDIFSNDQNYTLLKSFNENLIFALIGLSTCKYAQKFEMLKNWAIVASEEDPEVATQKLIKVIKRLIESFHLFEFTRKEEDAVIKPYLDSIFDVELKNQLQITFGNFKSLKKEVSVPPTYVPPAIRYNKLRR</sequence>